<protein>
    <submittedName>
        <fullName evidence="1">Uncharacterized protein</fullName>
    </submittedName>
</protein>
<sequence>MRRRFVKASITHVVTSCESFTCAPAGFLEPVVGCFEEDLLPAGIRLRRRFDKLERCRFGVFSCDCLFGCYCWFLAKERDGICW</sequence>
<organism evidence="1 2">
    <name type="scientific">Dorcoceras hygrometricum</name>
    <dbReference type="NCBI Taxonomy" id="472368"/>
    <lineage>
        <taxon>Eukaryota</taxon>
        <taxon>Viridiplantae</taxon>
        <taxon>Streptophyta</taxon>
        <taxon>Embryophyta</taxon>
        <taxon>Tracheophyta</taxon>
        <taxon>Spermatophyta</taxon>
        <taxon>Magnoliopsida</taxon>
        <taxon>eudicotyledons</taxon>
        <taxon>Gunneridae</taxon>
        <taxon>Pentapetalae</taxon>
        <taxon>asterids</taxon>
        <taxon>lamiids</taxon>
        <taxon>Lamiales</taxon>
        <taxon>Gesneriaceae</taxon>
        <taxon>Didymocarpoideae</taxon>
        <taxon>Trichosporeae</taxon>
        <taxon>Loxocarpinae</taxon>
        <taxon>Dorcoceras</taxon>
    </lineage>
</organism>
<name>A0A2Z7C0M5_9LAMI</name>
<proteinExistence type="predicted"/>
<dbReference type="EMBL" id="KV000619">
    <property type="protein sequence ID" value="KZV40086.1"/>
    <property type="molecule type" value="Genomic_DNA"/>
</dbReference>
<evidence type="ECO:0000313" key="2">
    <source>
        <dbReference type="Proteomes" id="UP000250235"/>
    </source>
</evidence>
<evidence type="ECO:0000313" key="1">
    <source>
        <dbReference type="EMBL" id="KZV40086.1"/>
    </source>
</evidence>
<reference evidence="1 2" key="1">
    <citation type="journal article" date="2015" name="Proc. Natl. Acad. Sci. U.S.A.">
        <title>The resurrection genome of Boea hygrometrica: A blueprint for survival of dehydration.</title>
        <authorList>
            <person name="Xiao L."/>
            <person name="Yang G."/>
            <person name="Zhang L."/>
            <person name="Yang X."/>
            <person name="Zhao S."/>
            <person name="Ji Z."/>
            <person name="Zhou Q."/>
            <person name="Hu M."/>
            <person name="Wang Y."/>
            <person name="Chen M."/>
            <person name="Xu Y."/>
            <person name="Jin H."/>
            <person name="Xiao X."/>
            <person name="Hu G."/>
            <person name="Bao F."/>
            <person name="Hu Y."/>
            <person name="Wan P."/>
            <person name="Li L."/>
            <person name="Deng X."/>
            <person name="Kuang T."/>
            <person name="Xiang C."/>
            <person name="Zhu J.K."/>
            <person name="Oliver M.J."/>
            <person name="He Y."/>
        </authorList>
    </citation>
    <scope>NUCLEOTIDE SEQUENCE [LARGE SCALE GENOMIC DNA]</scope>
    <source>
        <strain evidence="2">cv. XS01</strain>
    </source>
</reference>
<accession>A0A2Z7C0M5</accession>
<keyword evidence="2" id="KW-1185">Reference proteome</keyword>
<dbReference type="Proteomes" id="UP000250235">
    <property type="component" value="Unassembled WGS sequence"/>
</dbReference>
<dbReference type="AlphaFoldDB" id="A0A2Z7C0M5"/>
<gene>
    <name evidence="1" type="ORF">F511_42955</name>
</gene>